<keyword evidence="2 6" id="KW-0812">Transmembrane</keyword>
<dbReference type="InterPro" id="IPR013057">
    <property type="entry name" value="AA_transpt_TM"/>
</dbReference>
<keyword evidence="3 6" id="KW-1133">Transmembrane helix</keyword>
<dbReference type="GO" id="GO:0015179">
    <property type="term" value="F:L-amino acid transmembrane transporter activity"/>
    <property type="evidence" value="ECO:0007669"/>
    <property type="project" value="TreeGrafter"/>
</dbReference>
<feature type="compositionally biased region" description="Polar residues" evidence="5">
    <location>
        <begin position="223"/>
        <end position="243"/>
    </location>
</feature>
<evidence type="ECO:0000256" key="2">
    <source>
        <dbReference type="ARBA" id="ARBA00022692"/>
    </source>
</evidence>
<sequence>MAFITMEGAKASFNLFCCAYGIGTLSILGNFSRAGPVLGIIGMAFMAFASIYGATSILPCDEGASAAFAGCMGTLVADALGIGILMHGMRGHPSAPAPELNFNQVIRAFGSLAIAYGSGVVIPSIHRQHSNPTRMPCVMGVTIGTISILFLILASTAYAAVGCQISGNILWTIYQDSVHITIAFSVILNIVFYLTERMMLGIDKRPAADVKNNLPRYAEASTPVDTTEKPSYSRTSQHRSSAYSEIVHGDNAKEEAAEYRGANAAKHIILRLVMIMILVILSVIFKYHFPALSDYAGASCITMNSIILPIVFVLKKKWSVLPMWEKYPVSR</sequence>
<dbReference type="Pfam" id="PF01490">
    <property type="entry name" value="Aa_trans"/>
    <property type="match status" value="1"/>
</dbReference>
<comment type="subcellular location">
    <subcellularLocation>
        <location evidence="1">Membrane</location>
        <topology evidence="1">Multi-pass membrane protein</topology>
    </subcellularLocation>
</comment>
<dbReference type="GO" id="GO:0005774">
    <property type="term" value="C:vacuolar membrane"/>
    <property type="evidence" value="ECO:0007669"/>
    <property type="project" value="TreeGrafter"/>
</dbReference>
<protein>
    <recommendedName>
        <fullName evidence="7">Amino acid transporter transmembrane domain-containing protein</fullName>
    </recommendedName>
</protein>
<dbReference type="OrthoDB" id="40134at2759"/>
<organism evidence="8 9">
    <name type="scientific">Phytophthora cactorum</name>
    <dbReference type="NCBI Taxonomy" id="29920"/>
    <lineage>
        <taxon>Eukaryota</taxon>
        <taxon>Sar</taxon>
        <taxon>Stramenopiles</taxon>
        <taxon>Oomycota</taxon>
        <taxon>Peronosporomycetes</taxon>
        <taxon>Peronosporales</taxon>
        <taxon>Peronosporaceae</taxon>
        <taxon>Phytophthora</taxon>
    </lineage>
</organism>
<dbReference type="EMBL" id="JAENGZ010000349">
    <property type="protein sequence ID" value="KAG6961420.1"/>
    <property type="molecule type" value="Genomic_DNA"/>
</dbReference>
<evidence type="ECO:0000256" key="6">
    <source>
        <dbReference type="SAM" id="Phobius"/>
    </source>
</evidence>
<evidence type="ECO:0000256" key="4">
    <source>
        <dbReference type="ARBA" id="ARBA00023136"/>
    </source>
</evidence>
<reference evidence="8" key="1">
    <citation type="submission" date="2021-01" db="EMBL/GenBank/DDBJ databases">
        <title>Phytophthora aleatoria, a newly-described species from Pinus radiata is distinct from Phytophthora cactorum isolates based on comparative genomics.</title>
        <authorList>
            <person name="Mcdougal R."/>
            <person name="Panda P."/>
            <person name="Williams N."/>
            <person name="Studholme D.J."/>
        </authorList>
    </citation>
    <scope>NUCLEOTIDE SEQUENCE</scope>
    <source>
        <strain evidence="8">NZFS 3830</strain>
    </source>
</reference>
<feature type="domain" description="Amino acid transporter transmembrane" evidence="7">
    <location>
        <begin position="90"/>
        <end position="327"/>
    </location>
</feature>
<dbReference type="AlphaFoldDB" id="A0A8T1UJM7"/>
<feature type="transmembrane region" description="Helical" evidence="6">
    <location>
        <begin position="173"/>
        <end position="195"/>
    </location>
</feature>
<proteinExistence type="predicted"/>
<name>A0A8T1UJM7_9STRA</name>
<evidence type="ECO:0000256" key="3">
    <source>
        <dbReference type="ARBA" id="ARBA00022989"/>
    </source>
</evidence>
<feature type="transmembrane region" description="Helical" evidence="6">
    <location>
        <begin position="106"/>
        <end position="125"/>
    </location>
</feature>
<evidence type="ECO:0000256" key="5">
    <source>
        <dbReference type="SAM" id="MobiDB-lite"/>
    </source>
</evidence>
<accession>A0A8T1UJM7</accession>
<feature type="transmembrane region" description="Helical" evidence="6">
    <location>
        <begin position="137"/>
        <end position="161"/>
    </location>
</feature>
<evidence type="ECO:0000313" key="8">
    <source>
        <dbReference type="EMBL" id="KAG6961420.1"/>
    </source>
</evidence>
<feature type="transmembrane region" description="Helical" evidence="6">
    <location>
        <begin position="66"/>
        <end position="86"/>
    </location>
</feature>
<comment type="caution">
    <text evidence="8">The sequence shown here is derived from an EMBL/GenBank/DDBJ whole genome shotgun (WGS) entry which is preliminary data.</text>
</comment>
<dbReference type="PANTHER" id="PTHR22950:SF349">
    <property type="entry name" value="AMINO ACID TRANSPORTER TRANSMEMBRANE DOMAIN-CONTAINING PROTEIN"/>
    <property type="match status" value="1"/>
</dbReference>
<evidence type="ECO:0000256" key="1">
    <source>
        <dbReference type="ARBA" id="ARBA00004141"/>
    </source>
</evidence>
<dbReference type="VEuPathDB" id="FungiDB:PC110_g20080"/>
<feature type="transmembrane region" description="Helical" evidence="6">
    <location>
        <begin position="295"/>
        <end position="314"/>
    </location>
</feature>
<feature type="transmembrane region" description="Helical" evidence="6">
    <location>
        <begin position="268"/>
        <end position="289"/>
    </location>
</feature>
<feature type="transmembrane region" description="Helical" evidence="6">
    <location>
        <begin position="12"/>
        <end position="31"/>
    </location>
</feature>
<gene>
    <name evidence="8" type="ORF">JG687_00007701</name>
</gene>
<dbReference type="Proteomes" id="UP000688947">
    <property type="component" value="Unassembled WGS sequence"/>
</dbReference>
<keyword evidence="4 6" id="KW-0472">Membrane</keyword>
<dbReference type="PANTHER" id="PTHR22950">
    <property type="entry name" value="AMINO ACID TRANSPORTER"/>
    <property type="match status" value="1"/>
</dbReference>
<evidence type="ECO:0000259" key="7">
    <source>
        <dbReference type="Pfam" id="PF01490"/>
    </source>
</evidence>
<feature type="region of interest" description="Disordered" evidence="5">
    <location>
        <begin position="220"/>
        <end position="243"/>
    </location>
</feature>
<feature type="transmembrane region" description="Helical" evidence="6">
    <location>
        <begin position="37"/>
        <end position="54"/>
    </location>
</feature>
<evidence type="ECO:0000313" key="9">
    <source>
        <dbReference type="Proteomes" id="UP000688947"/>
    </source>
</evidence>